<dbReference type="RefSeq" id="WP_200231707.1">
    <property type="nucleotide sequence ID" value="NZ_NRRT01000082.1"/>
</dbReference>
<evidence type="ECO:0000256" key="1">
    <source>
        <dbReference type="SAM" id="Phobius"/>
    </source>
</evidence>
<gene>
    <name evidence="2" type="ORF">CKO43_22045</name>
</gene>
<feature type="transmembrane region" description="Helical" evidence="1">
    <location>
        <begin position="12"/>
        <end position="28"/>
    </location>
</feature>
<keyword evidence="1" id="KW-0812">Transmembrane</keyword>
<feature type="transmembrane region" description="Helical" evidence="1">
    <location>
        <begin position="64"/>
        <end position="82"/>
    </location>
</feature>
<keyword evidence="1" id="KW-1133">Transmembrane helix</keyword>
<keyword evidence="3" id="KW-1185">Reference proteome</keyword>
<proteinExistence type="predicted"/>
<organism evidence="2 3">
    <name type="scientific">Rubrivivax gelatinosus</name>
    <name type="common">Rhodocyclus gelatinosus</name>
    <name type="synonym">Rhodopseudomonas gelatinosa</name>
    <dbReference type="NCBI Taxonomy" id="28068"/>
    <lineage>
        <taxon>Bacteria</taxon>
        <taxon>Pseudomonadati</taxon>
        <taxon>Pseudomonadota</taxon>
        <taxon>Betaproteobacteria</taxon>
        <taxon>Burkholderiales</taxon>
        <taxon>Sphaerotilaceae</taxon>
        <taxon>Rubrivivax</taxon>
    </lineage>
</organism>
<accession>A0ABS1E163</accession>
<dbReference type="InterPro" id="IPR046730">
    <property type="entry name" value="DUF6622"/>
</dbReference>
<dbReference type="Pfam" id="PF20327">
    <property type="entry name" value="DUF6622"/>
    <property type="match status" value="1"/>
</dbReference>
<evidence type="ECO:0000313" key="3">
    <source>
        <dbReference type="Proteomes" id="UP001041814"/>
    </source>
</evidence>
<reference evidence="2" key="2">
    <citation type="journal article" date="2020" name="Microorganisms">
        <title>Osmotic Adaptation and Compatible Solute Biosynthesis of Phototrophic Bacteria as Revealed from Genome Analyses.</title>
        <authorList>
            <person name="Imhoff J.F."/>
            <person name="Rahn T."/>
            <person name="Kunzel S."/>
            <person name="Keller A."/>
            <person name="Neulinger S.C."/>
        </authorList>
    </citation>
    <scope>NUCLEOTIDE SEQUENCE</scope>
    <source>
        <strain evidence="2">IM 151</strain>
    </source>
</reference>
<protein>
    <recommendedName>
        <fullName evidence="4">Transmembrane protein</fullName>
    </recommendedName>
</protein>
<evidence type="ECO:0000313" key="2">
    <source>
        <dbReference type="EMBL" id="MBK1715438.1"/>
    </source>
</evidence>
<sequence>MFLDILQHTPRWVFVLLALLVWLGLRASRPHSASLRRCVAAPLALAVVSLLGSIDAFGARPLALLAWALALAAAVGLQQRRVDTSRVQFSAETGRFELPGSWLPLVLMLAIFAVKFAAGVTLALRPDSRQWLPFVLGISAAYGMFSGIFLGRATALWTLARRTTAPLRQAA</sequence>
<comment type="caution">
    <text evidence="2">The sequence shown here is derived from an EMBL/GenBank/DDBJ whole genome shotgun (WGS) entry which is preliminary data.</text>
</comment>
<dbReference type="EMBL" id="NRRU01000121">
    <property type="protein sequence ID" value="MBK1715438.1"/>
    <property type="molecule type" value="Genomic_DNA"/>
</dbReference>
<feature type="transmembrane region" description="Helical" evidence="1">
    <location>
        <begin position="130"/>
        <end position="151"/>
    </location>
</feature>
<dbReference type="Proteomes" id="UP001041814">
    <property type="component" value="Unassembled WGS sequence"/>
</dbReference>
<evidence type="ECO:0008006" key="4">
    <source>
        <dbReference type="Google" id="ProtNLM"/>
    </source>
</evidence>
<reference evidence="2" key="1">
    <citation type="submission" date="2017-08" db="EMBL/GenBank/DDBJ databases">
        <authorList>
            <person name="Imhoff J.F."/>
            <person name="Rahn T."/>
            <person name="Kuenzel S."/>
            <person name="Neulinger S.C."/>
        </authorList>
    </citation>
    <scope>NUCLEOTIDE SEQUENCE</scope>
    <source>
        <strain evidence="2">IM 151</strain>
    </source>
</reference>
<feature type="transmembrane region" description="Helical" evidence="1">
    <location>
        <begin position="102"/>
        <end position="124"/>
    </location>
</feature>
<keyword evidence="1" id="KW-0472">Membrane</keyword>
<name>A0ABS1E163_RUBGE</name>